<accession>A0A1Q2YLU8</accession>
<name>A0A1Q2YLU8_9ASCO</name>
<feature type="domain" description="Lariat debranching enzyme C-terminal" evidence="2">
    <location>
        <begin position="275"/>
        <end position="423"/>
    </location>
</feature>
<evidence type="ECO:0000259" key="2">
    <source>
        <dbReference type="SMART" id="SM01124"/>
    </source>
</evidence>
<keyword evidence="4" id="KW-1185">Reference proteome</keyword>
<dbReference type="SMART" id="SM01124">
    <property type="entry name" value="DBR1"/>
    <property type="match status" value="1"/>
</dbReference>
<protein>
    <recommendedName>
        <fullName evidence="2">Lariat debranching enzyme C-terminal domain-containing protein</fullName>
    </recommendedName>
</protein>
<evidence type="ECO:0000313" key="4">
    <source>
        <dbReference type="Proteomes" id="UP000186136"/>
    </source>
</evidence>
<dbReference type="GO" id="GO:0005634">
    <property type="term" value="C:nucleus"/>
    <property type="evidence" value="ECO:0007669"/>
    <property type="project" value="TreeGrafter"/>
</dbReference>
<dbReference type="InterPro" id="IPR029052">
    <property type="entry name" value="Metallo-depent_PP-like"/>
</dbReference>
<dbReference type="PANTHER" id="PTHR12849:SF0">
    <property type="entry name" value="LARIAT DEBRANCHING ENZYME"/>
    <property type="match status" value="1"/>
</dbReference>
<dbReference type="AlphaFoldDB" id="A0A1Q2YLU8"/>
<dbReference type="EMBL" id="BDGI01000185">
    <property type="protein sequence ID" value="GAV30522.1"/>
    <property type="molecule type" value="Genomic_DNA"/>
</dbReference>
<dbReference type="InterPro" id="IPR007708">
    <property type="entry name" value="DBR1_C"/>
</dbReference>
<dbReference type="Pfam" id="PF05011">
    <property type="entry name" value="DBR1"/>
    <property type="match status" value="1"/>
</dbReference>
<organism evidence="3 4">
    <name type="scientific">Pichia membranifaciens</name>
    <dbReference type="NCBI Taxonomy" id="4926"/>
    <lineage>
        <taxon>Eukaryota</taxon>
        <taxon>Fungi</taxon>
        <taxon>Dikarya</taxon>
        <taxon>Ascomycota</taxon>
        <taxon>Saccharomycotina</taxon>
        <taxon>Pichiomycetes</taxon>
        <taxon>Pichiales</taxon>
        <taxon>Pichiaceae</taxon>
        <taxon>Pichia</taxon>
    </lineage>
</organism>
<reference evidence="3 4" key="1">
    <citation type="submission" date="2016-08" db="EMBL/GenBank/DDBJ databases">
        <title>Whole genome shotgun sequence of Pichia membranifaciens KS47-1.</title>
        <authorList>
            <person name="Konishi M."/>
            <person name="Ishida M."/>
            <person name="Arakawa T."/>
            <person name="Kato Y."/>
            <person name="Horiuchi J."/>
        </authorList>
    </citation>
    <scope>NUCLEOTIDE SEQUENCE [LARGE SCALE GENOMIC DNA]</scope>
    <source>
        <strain evidence="3 4">KS47-1</strain>
    </source>
</reference>
<dbReference type="GO" id="GO:0000398">
    <property type="term" value="P:mRNA splicing, via spliceosome"/>
    <property type="evidence" value="ECO:0007669"/>
    <property type="project" value="TreeGrafter"/>
</dbReference>
<feature type="compositionally biased region" description="Basic and acidic residues" evidence="1">
    <location>
        <begin position="260"/>
        <end position="279"/>
    </location>
</feature>
<dbReference type="Proteomes" id="UP000186136">
    <property type="component" value="Unassembled WGS sequence"/>
</dbReference>
<dbReference type="GO" id="GO:0008419">
    <property type="term" value="F:RNA lariat debranching enzyme activity"/>
    <property type="evidence" value="ECO:0007669"/>
    <property type="project" value="TreeGrafter"/>
</dbReference>
<evidence type="ECO:0000313" key="3">
    <source>
        <dbReference type="EMBL" id="GAV30522.1"/>
    </source>
</evidence>
<evidence type="ECO:0000256" key="1">
    <source>
        <dbReference type="SAM" id="MobiDB-lite"/>
    </source>
</evidence>
<gene>
    <name evidence="3" type="ORF">PMKS-004036</name>
</gene>
<dbReference type="SUPFAM" id="SSF56300">
    <property type="entry name" value="Metallo-dependent phosphatases"/>
    <property type="match status" value="1"/>
</dbReference>
<dbReference type="OrthoDB" id="407609at2759"/>
<feature type="region of interest" description="Disordered" evidence="1">
    <location>
        <begin position="259"/>
        <end position="283"/>
    </location>
</feature>
<comment type="caution">
    <text evidence="3">The sequence shown here is derived from an EMBL/GenBank/DDBJ whole genome shotgun (WGS) entry which is preliminary data.</text>
</comment>
<proteinExistence type="predicted"/>
<sequence>MDLQSMSVPDKYKKMGNFQDYYTGKKKAPVFTIFIGGNHEASNYLEELKHGGFVAPNIYYMGRTSVMWYKGLRIGGLSGVYWKKDFMDLAPTSYRFPYDRYTIRSIYHYRKDDYLKLYLLEKSNKMVMISHDWPEGIYDNGDVKKLLKKKPFFKEDIKNHCLGSPFNMELLKVIQPNFWFSAHLHVRFVATVDWDERFNSRETDSKKRVGSTQVSVESTKKACVNRSEASNDEIVLDMDLENDHCDKAKKEEAQITNDDEITRNMDTETSSDKKSKHLSDNSSTMITSGSTKFLALDKCLPKRNFLEVLDIELTDKDHLSTRDQKSPLYYDEEYVSSLKVVEKHKMKLNELLYEDLLSPPANFAEELITLKEYYLKEFQSLSGSEYEALFKVPLKSFVRTASVNEKEFKTFINPQTEAFMEKFLK</sequence>
<dbReference type="PANTHER" id="PTHR12849">
    <property type="entry name" value="RNA LARIAT DEBRANCHING ENZYME"/>
    <property type="match status" value="1"/>
</dbReference>